<protein>
    <recommendedName>
        <fullName evidence="1">Ubiquinone biosynthesis accessory factor UbiT</fullName>
    </recommendedName>
</protein>
<gene>
    <name evidence="1" type="primary">ubiT</name>
    <name evidence="4" type="ORF">BDD18_1800</name>
</gene>
<dbReference type="Proteomes" id="UP000316993">
    <property type="component" value="Unassembled WGS sequence"/>
</dbReference>
<name>A0A543L792_9BURK</name>
<dbReference type="AlphaFoldDB" id="A0A543L792"/>
<evidence type="ECO:0000256" key="2">
    <source>
        <dbReference type="SAM" id="MobiDB-lite"/>
    </source>
</evidence>
<proteinExistence type="inferred from homology"/>
<dbReference type="RefSeq" id="WP_142082821.1">
    <property type="nucleotide sequence ID" value="NZ_JAFMZA010000084.1"/>
</dbReference>
<dbReference type="EMBL" id="VFPV01000002">
    <property type="protein sequence ID" value="TQN03140.1"/>
    <property type="molecule type" value="Genomic_DNA"/>
</dbReference>
<sequence length="183" mass="19546">MHPPAHSPTPRHATQGSAGAAAPRQLPAPVGALLSRLPAYPGSVLLVTALNLALARHLPADVLALLLRRKLRIEVRDARVAFDFAWNGQRFAPCSPPGVGSASGSLTPQAPDLTISASAHDFMLLAQRKQDPDTLFFSRRLSMQGDTELGLVVKNALDALELPVLDPAQWTPRAVLARLLPKP</sequence>
<dbReference type="HAMAP" id="MF_02231">
    <property type="entry name" value="UbiT"/>
    <property type="match status" value="1"/>
</dbReference>
<comment type="similarity">
    <text evidence="1">Belongs to the UbiT family.</text>
</comment>
<dbReference type="SUPFAM" id="SSF55718">
    <property type="entry name" value="SCP-like"/>
    <property type="match status" value="1"/>
</dbReference>
<dbReference type="UniPathway" id="UPA00232"/>
<comment type="function">
    <text evidence="1">Required for O(2)-independent ubiquinone (coenzyme Q) biosynthesis. Likely functions as an accessory factor.</text>
</comment>
<dbReference type="Gene3D" id="3.30.1050.10">
    <property type="entry name" value="SCP2 sterol-binding domain"/>
    <property type="match status" value="1"/>
</dbReference>
<dbReference type="Pfam" id="PF02036">
    <property type="entry name" value="SCP2"/>
    <property type="match status" value="1"/>
</dbReference>
<feature type="region of interest" description="Disordered" evidence="2">
    <location>
        <begin position="1"/>
        <end position="22"/>
    </location>
</feature>
<reference evidence="4 5" key="1">
    <citation type="submission" date="2019-06" db="EMBL/GenBank/DDBJ databases">
        <title>Genomic Encyclopedia of Archaeal and Bacterial Type Strains, Phase II (KMG-II): from individual species to whole genera.</title>
        <authorList>
            <person name="Goeker M."/>
        </authorList>
    </citation>
    <scope>NUCLEOTIDE SEQUENCE [LARGE SCALE GENOMIC DNA]</scope>
    <source>
        <strain evidence="4 5">DSM 7270</strain>
    </source>
</reference>
<feature type="domain" description="SCP2" evidence="3">
    <location>
        <begin position="93"/>
        <end position="158"/>
    </location>
</feature>
<evidence type="ECO:0000259" key="3">
    <source>
        <dbReference type="Pfam" id="PF02036"/>
    </source>
</evidence>
<accession>A0A543L792</accession>
<comment type="pathway">
    <text evidence="1">Cofactor biosynthesis; ubiquinone biosynthesis.</text>
</comment>
<dbReference type="GO" id="GO:0006744">
    <property type="term" value="P:ubiquinone biosynthetic process"/>
    <property type="evidence" value="ECO:0007669"/>
    <property type="project" value="UniProtKB-UniRule"/>
</dbReference>
<evidence type="ECO:0000313" key="4">
    <source>
        <dbReference type="EMBL" id="TQN03140.1"/>
    </source>
</evidence>
<dbReference type="InterPro" id="IPR003033">
    <property type="entry name" value="SCP2_sterol-bd_dom"/>
</dbReference>
<evidence type="ECO:0000313" key="5">
    <source>
        <dbReference type="Proteomes" id="UP000316993"/>
    </source>
</evidence>
<organism evidence="4 5">
    <name type="scientific">Acidovorax temperans</name>
    <dbReference type="NCBI Taxonomy" id="80878"/>
    <lineage>
        <taxon>Bacteria</taxon>
        <taxon>Pseudomonadati</taxon>
        <taxon>Pseudomonadota</taxon>
        <taxon>Betaproteobacteria</taxon>
        <taxon>Burkholderiales</taxon>
        <taxon>Comamonadaceae</taxon>
        <taxon>Acidovorax</taxon>
    </lineage>
</organism>
<comment type="caution">
    <text evidence="4">The sequence shown here is derived from an EMBL/GenBank/DDBJ whole genome shotgun (WGS) entry which is preliminary data.</text>
</comment>
<evidence type="ECO:0000256" key="1">
    <source>
        <dbReference type="HAMAP-Rule" id="MF_02231"/>
    </source>
</evidence>
<dbReference type="InterPro" id="IPR036527">
    <property type="entry name" value="SCP2_sterol-bd_dom_sf"/>
</dbReference>
<dbReference type="InterPro" id="IPR016830">
    <property type="entry name" value="UbiT"/>
</dbReference>
<keyword evidence="1" id="KW-0831">Ubiquinone biosynthesis</keyword>